<name>A0A0D9XQM4_9ORYZ</name>
<reference evidence="2 3" key="1">
    <citation type="submission" date="2012-08" db="EMBL/GenBank/DDBJ databases">
        <title>Oryza genome evolution.</title>
        <authorList>
            <person name="Wing R.A."/>
        </authorList>
    </citation>
    <scope>NUCLEOTIDE SEQUENCE</scope>
</reference>
<dbReference type="HOGENOM" id="CLU_2402831_0_0_1"/>
<keyword evidence="3" id="KW-1185">Reference proteome</keyword>
<dbReference type="EnsemblPlants" id="LPERR11G06880.1">
    <property type="protein sequence ID" value="LPERR11G06880.1"/>
    <property type="gene ID" value="LPERR11G06880"/>
</dbReference>
<proteinExistence type="predicted"/>
<evidence type="ECO:0000256" key="1">
    <source>
        <dbReference type="SAM" id="MobiDB-lite"/>
    </source>
</evidence>
<evidence type="ECO:0000313" key="3">
    <source>
        <dbReference type="Proteomes" id="UP000032180"/>
    </source>
</evidence>
<dbReference type="AlphaFoldDB" id="A0A0D9XQM4"/>
<organism evidence="2 3">
    <name type="scientific">Leersia perrieri</name>
    <dbReference type="NCBI Taxonomy" id="77586"/>
    <lineage>
        <taxon>Eukaryota</taxon>
        <taxon>Viridiplantae</taxon>
        <taxon>Streptophyta</taxon>
        <taxon>Embryophyta</taxon>
        <taxon>Tracheophyta</taxon>
        <taxon>Spermatophyta</taxon>
        <taxon>Magnoliopsida</taxon>
        <taxon>Liliopsida</taxon>
        <taxon>Poales</taxon>
        <taxon>Poaceae</taxon>
        <taxon>BOP clade</taxon>
        <taxon>Oryzoideae</taxon>
        <taxon>Oryzeae</taxon>
        <taxon>Oryzinae</taxon>
        <taxon>Leersia</taxon>
    </lineage>
</organism>
<protein>
    <submittedName>
        <fullName evidence="2">Uncharacterized protein</fullName>
    </submittedName>
</protein>
<feature type="region of interest" description="Disordered" evidence="1">
    <location>
        <begin position="1"/>
        <end position="31"/>
    </location>
</feature>
<dbReference type="Gramene" id="LPERR11G06880.1">
    <property type="protein sequence ID" value="LPERR11G06880.1"/>
    <property type="gene ID" value="LPERR11G06880"/>
</dbReference>
<reference evidence="2" key="3">
    <citation type="submission" date="2015-04" db="UniProtKB">
        <authorList>
            <consortium name="EnsemblPlants"/>
        </authorList>
    </citation>
    <scope>IDENTIFICATION</scope>
</reference>
<dbReference type="Proteomes" id="UP000032180">
    <property type="component" value="Chromosome 11"/>
</dbReference>
<accession>A0A0D9XQM4</accession>
<evidence type="ECO:0000313" key="2">
    <source>
        <dbReference type="EnsemblPlants" id="LPERR11G06880.1"/>
    </source>
</evidence>
<reference evidence="3" key="2">
    <citation type="submission" date="2013-12" db="EMBL/GenBank/DDBJ databases">
        <authorList>
            <person name="Yu Y."/>
            <person name="Lee S."/>
            <person name="de Baynast K."/>
            <person name="Wissotski M."/>
            <person name="Liu L."/>
            <person name="Talag J."/>
            <person name="Goicoechea J."/>
            <person name="Angelova A."/>
            <person name="Jetty R."/>
            <person name="Kudrna D."/>
            <person name="Golser W."/>
            <person name="Rivera L."/>
            <person name="Zhang J."/>
            <person name="Wing R."/>
        </authorList>
    </citation>
    <scope>NUCLEOTIDE SEQUENCE</scope>
</reference>
<sequence length="93" mass="10198">MPSHPRRVRPSKGVRPRYQRQRHQLLSPEQNTHNVGAAACCSALPISAPLPTPRSPSHRLASPYLIPATTNDVGVITNHNDSYIVREGISPNS</sequence>
<feature type="compositionally biased region" description="Basic residues" evidence="1">
    <location>
        <begin position="1"/>
        <end position="23"/>
    </location>
</feature>